<dbReference type="EMBL" id="CAJHNH020002567">
    <property type="protein sequence ID" value="CAG5127100.1"/>
    <property type="molecule type" value="Genomic_DNA"/>
</dbReference>
<organism evidence="3 4">
    <name type="scientific">Candidula unifasciata</name>
    <dbReference type="NCBI Taxonomy" id="100452"/>
    <lineage>
        <taxon>Eukaryota</taxon>
        <taxon>Metazoa</taxon>
        <taxon>Spiralia</taxon>
        <taxon>Lophotrochozoa</taxon>
        <taxon>Mollusca</taxon>
        <taxon>Gastropoda</taxon>
        <taxon>Heterobranchia</taxon>
        <taxon>Euthyneura</taxon>
        <taxon>Panpulmonata</taxon>
        <taxon>Eupulmonata</taxon>
        <taxon>Stylommatophora</taxon>
        <taxon>Helicina</taxon>
        <taxon>Helicoidea</taxon>
        <taxon>Geomitridae</taxon>
        <taxon>Candidula</taxon>
    </lineage>
</organism>
<feature type="transmembrane region" description="Helical" evidence="1">
    <location>
        <begin position="26"/>
        <end position="49"/>
    </location>
</feature>
<name>A0A8S3ZHF0_9EUPU</name>
<dbReference type="PANTHER" id="PTHR11733">
    <property type="entry name" value="ZINC METALLOPROTEASE FAMILY M13 NEPRILYSIN-RELATED"/>
    <property type="match status" value="1"/>
</dbReference>
<dbReference type="Gene3D" id="1.10.1380.10">
    <property type="entry name" value="Neutral endopeptidase , domain2"/>
    <property type="match status" value="1"/>
</dbReference>
<dbReference type="Gene3D" id="3.40.390.10">
    <property type="entry name" value="Collagenase (Catalytic Domain)"/>
    <property type="match status" value="1"/>
</dbReference>
<dbReference type="GO" id="GO:0004222">
    <property type="term" value="F:metalloendopeptidase activity"/>
    <property type="evidence" value="ECO:0007669"/>
    <property type="project" value="InterPro"/>
</dbReference>
<dbReference type="InterPro" id="IPR042089">
    <property type="entry name" value="Peptidase_M13_dom_2"/>
</dbReference>
<reference evidence="3" key="1">
    <citation type="submission" date="2021-04" db="EMBL/GenBank/DDBJ databases">
        <authorList>
            <consortium name="Molecular Ecology Group"/>
        </authorList>
    </citation>
    <scope>NUCLEOTIDE SEQUENCE</scope>
</reference>
<dbReference type="Pfam" id="PF05649">
    <property type="entry name" value="Peptidase_M13_N"/>
    <property type="match status" value="1"/>
</dbReference>
<feature type="domain" description="Peptidase M13 N-terminal" evidence="2">
    <location>
        <begin position="83"/>
        <end position="351"/>
    </location>
</feature>
<dbReference type="OrthoDB" id="6160024at2759"/>
<keyword evidence="4" id="KW-1185">Reference proteome</keyword>
<dbReference type="PROSITE" id="PS51885">
    <property type="entry name" value="NEPRILYSIN"/>
    <property type="match status" value="1"/>
</dbReference>
<evidence type="ECO:0000256" key="1">
    <source>
        <dbReference type="SAM" id="Phobius"/>
    </source>
</evidence>
<accession>A0A8S3ZHF0</accession>
<dbReference type="InterPro" id="IPR024079">
    <property type="entry name" value="MetalloPept_cat_dom_sf"/>
</dbReference>
<dbReference type="AlphaFoldDB" id="A0A8S3ZHF0"/>
<dbReference type="InterPro" id="IPR000718">
    <property type="entry name" value="Peptidase_M13"/>
</dbReference>
<evidence type="ECO:0000313" key="3">
    <source>
        <dbReference type="EMBL" id="CAG5127100.1"/>
    </source>
</evidence>
<dbReference type="Proteomes" id="UP000678393">
    <property type="component" value="Unassembled WGS sequence"/>
</dbReference>
<proteinExistence type="predicted"/>
<keyword evidence="1" id="KW-1133">Transmembrane helix</keyword>
<gene>
    <name evidence="3" type="ORF">CUNI_LOCUS12658</name>
</gene>
<dbReference type="PANTHER" id="PTHR11733:SF167">
    <property type="entry name" value="FI17812P1-RELATED"/>
    <property type="match status" value="1"/>
</dbReference>
<dbReference type="SUPFAM" id="SSF55486">
    <property type="entry name" value="Metalloproteases ('zincins'), catalytic domain"/>
    <property type="match status" value="1"/>
</dbReference>
<keyword evidence="1" id="KW-0472">Membrane</keyword>
<dbReference type="GO" id="GO:0005886">
    <property type="term" value="C:plasma membrane"/>
    <property type="evidence" value="ECO:0007669"/>
    <property type="project" value="TreeGrafter"/>
</dbReference>
<keyword evidence="1" id="KW-0812">Transmembrane</keyword>
<dbReference type="GO" id="GO:0016485">
    <property type="term" value="P:protein processing"/>
    <property type="evidence" value="ECO:0007669"/>
    <property type="project" value="TreeGrafter"/>
</dbReference>
<feature type="non-terminal residue" evidence="3">
    <location>
        <position position="1"/>
    </location>
</feature>
<sequence>MVPNFTCLLSHRINDKQKPKSKKRKWLVAMMIVFFMSTAIFTALFVYYYKMPNNASGVEICNTPNCVITASIMTKMMNFTSDPCDDFSEFACGRYYKEVKLKEGVILLGTLENVNTASTETLKVRQKYGLLNVLTPWSYPILSYNKNYAIEQVGVGPILNNTDIINNWPTLNPAWNESDFDFQLTLARYSLLLVNPLFKFGLYSTYGDFSKNKLQASRRFLCNINVPPLDLDYRIFQQAGPQPKALQTYLTELVVALGAEANVSSQDAKDVVDFQRKQAKVYLASAVLSSGGKFNTTTLSKVGEICPNIDVAGMLRSAFGVAGVALPDDLKLILFPGEYLVMLNKLINETSP</sequence>
<evidence type="ECO:0000313" key="4">
    <source>
        <dbReference type="Proteomes" id="UP000678393"/>
    </source>
</evidence>
<dbReference type="InterPro" id="IPR008753">
    <property type="entry name" value="Peptidase_M13_N"/>
</dbReference>
<protein>
    <recommendedName>
        <fullName evidence="2">Peptidase M13 N-terminal domain-containing protein</fullName>
    </recommendedName>
</protein>
<evidence type="ECO:0000259" key="2">
    <source>
        <dbReference type="Pfam" id="PF05649"/>
    </source>
</evidence>
<comment type="caution">
    <text evidence="3">The sequence shown here is derived from an EMBL/GenBank/DDBJ whole genome shotgun (WGS) entry which is preliminary data.</text>
</comment>